<keyword evidence="3" id="KW-1185">Reference proteome</keyword>
<evidence type="ECO:0000313" key="2">
    <source>
        <dbReference type="EMBL" id="MFC3149792.1"/>
    </source>
</evidence>
<keyword evidence="1" id="KW-0812">Transmembrane</keyword>
<keyword evidence="1" id="KW-1133">Transmembrane helix</keyword>
<comment type="caution">
    <text evidence="2">The sequence shown here is derived from an EMBL/GenBank/DDBJ whole genome shotgun (WGS) entry which is preliminary data.</text>
</comment>
<reference evidence="3" key="1">
    <citation type="journal article" date="2019" name="Int. J. Syst. Evol. Microbiol.">
        <title>The Global Catalogue of Microorganisms (GCM) 10K type strain sequencing project: providing services to taxonomists for standard genome sequencing and annotation.</title>
        <authorList>
            <consortium name="The Broad Institute Genomics Platform"/>
            <consortium name="The Broad Institute Genome Sequencing Center for Infectious Disease"/>
            <person name="Wu L."/>
            <person name="Ma J."/>
        </authorList>
    </citation>
    <scope>NUCLEOTIDE SEQUENCE [LARGE SCALE GENOMIC DNA]</scope>
    <source>
        <strain evidence="3">KCTC 52438</strain>
    </source>
</reference>
<dbReference type="Proteomes" id="UP001595476">
    <property type="component" value="Unassembled WGS sequence"/>
</dbReference>
<keyword evidence="1" id="KW-0472">Membrane</keyword>
<accession>A0ABV7H7V1</accession>
<dbReference type="PANTHER" id="PTHR34219">
    <property type="entry name" value="IRON-REGULATED INNER MEMBRANE PROTEIN-RELATED"/>
    <property type="match status" value="1"/>
</dbReference>
<protein>
    <submittedName>
        <fullName evidence="2">PepSY-associated TM helix domain-containing protein</fullName>
    </submittedName>
</protein>
<name>A0ABV7H7V1_9GAMM</name>
<organism evidence="2 3">
    <name type="scientific">Litoribrevibacter euphylliae</name>
    <dbReference type="NCBI Taxonomy" id="1834034"/>
    <lineage>
        <taxon>Bacteria</taxon>
        <taxon>Pseudomonadati</taxon>
        <taxon>Pseudomonadota</taxon>
        <taxon>Gammaproteobacteria</taxon>
        <taxon>Oceanospirillales</taxon>
        <taxon>Oceanospirillaceae</taxon>
        <taxon>Litoribrevibacter</taxon>
    </lineage>
</organism>
<dbReference type="InterPro" id="IPR005625">
    <property type="entry name" value="PepSY-ass_TM"/>
</dbReference>
<dbReference type="RefSeq" id="WP_386715402.1">
    <property type="nucleotide sequence ID" value="NZ_JBHRSZ010000002.1"/>
</dbReference>
<feature type="transmembrane region" description="Helical" evidence="1">
    <location>
        <begin position="40"/>
        <end position="69"/>
    </location>
</feature>
<sequence>MSSEANAVLDTDVIDRPVTDTPKTKTKAKRRKKKMTTHRAAFLVHSFIGLKLSLLFSIVLITGAIAVFAEEIDWLFYSEVRVSPVGEKLNEGEVFDKLKAAMPDVGLSNYITANDREYSAAQALMTLPEGGFKKVWIDPYTGEVQGVTNFLTVGEFFSILHKNLFMPLIGRALVNVFGVLCLIGLISGLLSYRKFWREFFKMPRTNRNLRVFLGDLHKLIGLWSLWFVLIIGVSGSWWFYQNPLVRYDLAPQFLPDRVIEPQLTQQDLEKLGSGIPTPLSSKEIVEAVKEHDPDFVPHLLNPPQHNGQAYTVRGTKHDLLVSKWSSSYYVHPYTGEIIGKRLAEDYPAISRVDWSMIPLHYGTWGYDGIGDFLVKLVWCVFGFAMSFLAISGMIIFYKRTKSATQKLLPKQGFKRTAKRSWFVMRPWGGPMGAFKYLNWLFIAVILIGISIGFKLQSEGTSGSGYQYNTKTIGNWTLSMNATLGLLEKDLDPIQPGRSTTINVFIKEGDPSAIKFMYMKTRKPRTMRAPGSVVHGTVGNQNANLPVPKKLKDNAKLWVTIEDWDGNFYQASWPLMPDGKETVDLRTFNKTDS</sequence>
<feature type="transmembrane region" description="Helical" evidence="1">
    <location>
        <begin position="433"/>
        <end position="453"/>
    </location>
</feature>
<proteinExistence type="predicted"/>
<evidence type="ECO:0000313" key="3">
    <source>
        <dbReference type="Proteomes" id="UP001595476"/>
    </source>
</evidence>
<feature type="transmembrane region" description="Helical" evidence="1">
    <location>
        <begin position="172"/>
        <end position="192"/>
    </location>
</feature>
<gene>
    <name evidence="2" type="ORF">ACFOEK_01995</name>
</gene>
<dbReference type="Pfam" id="PF03929">
    <property type="entry name" value="PepSY_TM"/>
    <property type="match status" value="1"/>
</dbReference>
<feature type="transmembrane region" description="Helical" evidence="1">
    <location>
        <begin position="219"/>
        <end position="240"/>
    </location>
</feature>
<dbReference type="PANTHER" id="PTHR34219:SF8">
    <property type="entry name" value="PEPSY DOMAIN-CONTAINING PROTEIN"/>
    <property type="match status" value="1"/>
</dbReference>
<evidence type="ECO:0000256" key="1">
    <source>
        <dbReference type="SAM" id="Phobius"/>
    </source>
</evidence>
<dbReference type="EMBL" id="JBHRSZ010000002">
    <property type="protein sequence ID" value="MFC3149792.1"/>
    <property type="molecule type" value="Genomic_DNA"/>
</dbReference>
<feature type="transmembrane region" description="Helical" evidence="1">
    <location>
        <begin position="372"/>
        <end position="397"/>
    </location>
</feature>